<feature type="signal peptide" evidence="2">
    <location>
        <begin position="1"/>
        <end position="36"/>
    </location>
</feature>
<feature type="coiled-coil region" evidence="1">
    <location>
        <begin position="42"/>
        <end position="69"/>
    </location>
</feature>
<accession>A0ABU4S2Y5</accession>
<keyword evidence="1" id="KW-0175">Coiled coil</keyword>
<sequence>MIGLKISSNPATRPRKAPLRLLALALALCAMPVSVAAQPANANDLADNAEALKQQSLQLNRDLLILEEELLFPASSQMAVYLSLDVGDYFGLDSVKVKLDDDFISSELYTKRQVDALHRGGIQKLYVGNLRQGEHEISAFFTGIGPNGQAYKRATSITIEKTTAPLVLELKIVDSSQKLQPVFDIKQWEL</sequence>
<name>A0ABU4S2Y5_9GAMM</name>
<dbReference type="EMBL" id="JAXAFO010000021">
    <property type="protein sequence ID" value="MDX6850203.1"/>
    <property type="molecule type" value="Genomic_DNA"/>
</dbReference>
<comment type="caution">
    <text evidence="3">The sequence shown here is derived from an EMBL/GenBank/DDBJ whole genome shotgun (WGS) entry which is preliminary data.</text>
</comment>
<keyword evidence="2" id="KW-0732">Signal</keyword>
<proteinExistence type="predicted"/>
<evidence type="ECO:0000313" key="3">
    <source>
        <dbReference type="EMBL" id="MDX6850203.1"/>
    </source>
</evidence>
<evidence type="ECO:0000256" key="1">
    <source>
        <dbReference type="SAM" id="Coils"/>
    </source>
</evidence>
<gene>
    <name evidence="3" type="ORF">SCD92_12590</name>
</gene>
<evidence type="ECO:0000313" key="4">
    <source>
        <dbReference type="Proteomes" id="UP001273505"/>
    </source>
</evidence>
<reference evidence="3 4" key="1">
    <citation type="submission" date="2023-11" db="EMBL/GenBank/DDBJ databases">
        <title>Gilvimarinus fulvus sp. nov., isolated from the surface of Kelp.</title>
        <authorList>
            <person name="Sun Y.Y."/>
            <person name="Gong Y."/>
            <person name="Du Z.J."/>
        </authorList>
    </citation>
    <scope>NUCLEOTIDE SEQUENCE [LARGE SCALE GENOMIC DNA]</scope>
    <source>
        <strain evidence="3 4">SDUM040013</strain>
    </source>
</reference>
<feature type="chain" id="PRO_5047023100" evidence="2">
    <location>
        <begin position="37"/>
        <end position="190"/>
    </location>
</feature>
<organism evidence="3 4">
    <name type="scientific">Gilvimarinus gilvus</name>
    <dbReference type="NCBI Taxonomy" id="3058038"/>
    <lineage>
        <taxon>Bacteria</taxon>
        <taxon>Pseudomonadati</taxon>
        <taxon>Pseudomonadota</taxon>
        <taxon>Gammaproteobacteria</taxon>
        <taxon>Cellvibrionales</taxon>
        <taxon>Cellvibrionaceae</taxon>
        <taxon>Gilvimarinus</taxon>
    </lineage>
</organism>
<keyword evidence="4" id="KW-1185">Reference proteome</keyword>
<evidence type="ECO:0000256" key="2">
    <source>
        <dbReference type="SAM" id="SignalP"/>
    </source>
</evidence>
<protein>
    <submittedName>
        <fullName evidence="3">AraC family transcriptional regulator</fullName>
    </submittedName>
</protein>
<dbReference type="RefSeq" id="WP_302720829.1">
    <property type="nucleotide sequence ID" value="NZ_JAULRU010000215.1"/>
</dbReference>
<dbReference type="Proteomes" id="UP001273505">
    <property type="component" value="Unassembled WGS sequence"/>
</dbReference>